<protein>
    <recommendedName>
        <fullName evidence="4">Nicotinic acid mononucleotide adenyltransferase</fullName>
    </recommendedName>
</protein>
<dbReference type="SUPFAM" id="SSF82185">
    <property type="entry name" value="Histone H3 K4-specific methyltransferase SET7/9 N-terminal domain"/>
    <property type="match status" value="1"/>
</dbReference>
<dbReference type="RefSeq" id="WP_188438799.1">
    <property type="nucleotide sequence ID" value="NZ_BMGK01000001.1"/>
</dbReference>
<dbReference type="Gene3D" id="3.90.930.1">
    <property type="match status" value="1"/>
</dbReference>
<proteinExistence type="predicted"/>
<accession>A0A8J2V839</accession>
<feature type="signal peptide" evidence="1">
    <location>
        <begin position="1"/>
        <end position="19"/>
    </location>
</feature>
<reference evidence="2" key="2">
    <citation type="submission" date="2020-09" db="EMBL/GenBank/DDBJ databases">
        <authorList>
            <person name="Sun Q."/>
            <person name="Zhou Y."/>
        </authorList>
    </citation>
    <scope>NUCLEOTIDE SEQUENCE</scope>
    <source>
        <strain evidence="2">CGMCC 1.12924</strain>
    </source>
</reference>
<keyword evidence="1" id="KW-0732">Signal</keyword>
<dbReference type="AlphaFoldDB" id="A0A8J2V839"/>
<dbReference type="EMBL" id="BMGK01000001">
    <property type="protein sequence ID" value="GGD82242.1"/>
    <property type="molecule type" value="Genomic_DNA"/>
</dbReference>
<evidence type="ECO:0000256" key="1">
    <source>
        <dbReference type="SAM" id="SignalP"/>
    </source>
</evidence>
<comment type="caution">
    <text evidence="2">The sequence shown here is derived from an EMBL/GenBank/DDBJ whole genome shotgun (WGS) entry which is preliminary data.</text>
</comment>
<evidence type="ECO:0008006" key="4">
    <source>
        <dbReference type="Google" id="ProtNLM"/>
    </source>
</evidence>
<gene>
    <name evidence="2" type="ORF">GCM10011312_03230</name>
</gene>
<organism evidence="2 3">
    <name type="scientific">Planktosalinus lacus</name>
    <dbReference type="NCBI Taxonomy" id="1526573"/>
    <lineage>
        <taxon>Bacteria</taxon>
        <taxon>Pseudomonadati</taxon>
        <taxon>Bacteroidota</taxon>
        <taxon>Flavobacteriia</taxon>
        <taxon>Flavobacteriales</taxon>
        <taxon>Flavobacteriaceae</taxon>
        <taxon>Planktosalinus</taxon>
    </lineage>
</organism>
<feature type="chain" id="PRO_5035279835" description="Nicotinic acid mononucleotide adenyltransferase" evidence="1">
    <location>
        <begin position="20"/>
        <end position="121"/>
    </location>
</feature>
<keyword evidence="3" id="KW-1185">Reference proteome</keyword>
<evidence type="ECO:0000313" key="2">
    <source>
        <dbReference type="EMBL" id="GGD82242.1"/>
    </source>
</evidence>
<evidence type="ECO:0000313" key="3">
    <source>
        <dbReference type="Proteomes" id="UP000652231"/>
    </source>
</evidence>
<reference evidence="2" key="1">
    <citation type="journal article" date="2014" name="Int. J. Syst. Evol. Microbiol.">
        <title>Complete genome sequence of Corynebacterium casei LMG S-19264T (=DSM 44701T), isolated from a smear-ripened cheese.</title>
        <authorList>
            <consortium name="US DOE Joint Genome Institute (JGI-PGF)"/>
            <person name="Walter F."/>
            <person name="Albersmeier A."/>
            <person name="Kalinowski J."/>
            <person name="Ruckert C."/>
        </authorList>
    </citation>
    <scope>NUCLEOTIDE SEQUENCE</scope>
    <source>
        <strain evidence="2">CGMCC 1.12924</strain>
    </source>
</reference>
<sequence length="121" mass="13715">MKNIILTLAIVLFSTQIFAQDTPNKKLIKNGDLIEAQIFHDNGIVSQEGQYTLDGKLQGTWVSYDVEGNKTAVAKYNNGQKTGTWYFYEGETLSEVKYNNNKIAQVKTWKEGETQIVSNFE</sequence>
<name>A0A8J2V839_9FLAO</name>
<dbReference type="Proteomes" id="UP000652231">
    <property type="component" value="Unassembled WGS sequence"/>
</dbReference>